<dbReference type="AlphaFoldDB" id="A0A4Z2FQA7"/>
<evidence type="ECO:0000313" key="4">
    <source>
        <dbReference type="Proteomes" id="UP000314294"/>
    </source>
</evidence>
<dbReference type="GO" id="GO:0016020">
    <property type="term" value="C:membrane"/>
    <property type="evidence" value="ECO:0007669"/>
    <property type="project" value="TreeGrafter"/>
</dbReference>
<evidence type="ECO:0000313" key="3">
    <source>
        <dbReference type="EMBL" id="TNN42532.1"/>
    </source>
</evidence>
<dbReference type="OrthoDB" id="6146578at2759"/>
<accession>A0A4Z2FQA7</accession>
<dbReference type="EMBL" id="SRLO01001030">
    <property type="protein sequence ID" value="TNN42532.1"/>
    <property type="molecule type" value="Genomic_DNA"/>
</dbReference>
<evidence type="ECO:0000256" key="1">
    <source>
        <dbReference type="ARBA" id="ARBA00010090"/>
    </source>
</evidence>
<feature type="transmembrane region" description="Helical" evidence="2">
    <location>
        <begin position="263"/>
        <end position="285"/>
    </location>
</feature>
<organism evidence="3 4">
    <name type="scientific">Liparis tanakae</name>
    <name type="common">Tanaka's snailfish</name>
    <dbReference type="NCBI Taxonomy" id="230148"/>
    <lineage>
        <taxon>Eukaryota</taxon>
        <taxon>Metazoa</taxon>
        <taxon>Chordata</taxon>
        <taxon>Craniata</taxon>
        <taxon>Vertebrata</taxon>
        <taxon>Euteleostomi</taxon>
        <taxon>Actinopterygii</taxon>
        <taxon>Neopterygii</taxon>
        <taxon>Teleostei</taxon>
        <taxon>Neoteleostei</taxon>
        <taxon>Acanthomorphata</taxon>
        <taxon>Eupercaria</taxon>
        <taxon>Perciformes</taxon>
        <taxon>Cottioidei</taxon>
        <taxon>Cottales</taxon>
        <taxon>Liparidae</taxon>
        <taxon>Liparis</taxon>
    </lineage>
</organism>
<evidence type="ECO:0000256" key="2">
    <source>
        <dbReference type="SAM" id="Phobius"/>
    </source>
</evidence>
<gene>
    <name evidence="3" type="primary">APOL3_0</name>
    <name evidence="3" type="ORF">EYF80_047308</name>
</gene>
<protein>
    <submittedName>
        <fullName evidence="3">Apolipoprotein L3</fullName>
    </submittedName>
</protein>
<dbReference type="GO" id="GO:0008289">
    <property type="term" value="F:lipid binding"/>
    <property type="evidence" value="ECO:0007669"/>
    <property type="project" value="InterPro"/>
</dbReference>
<keyword evidence="3" id="KW-0449">Lipoprotein</keyword>
<dbReference type="PANTHER" id="PTHR14096">
    <property type="entry name" value="APOLIPOPROTEIN L"/>
    <property type="match status" value="1"/>
</dbReference>
<keyword evidence="2" id="KW-0812">Transmembrane</keyword>
<keyword evidence="2" id="KW-0472">Membrane</keyword>
<dbReference type="GO" id="GO:0006869">
    <property type="term" value="P:lipid transport"/>
    <property type="evidence" value="ECO:0007669"/>
    <property type="project" value="InterPro"/>
</dbReference>
<dbReference type="Proteomes" id="UP000314294">
    <property type="component" value="Unassembled WGS sequence"/>
</dbReference>
<comment type="caution">
    <text evidence="3">The sequence shown here is derived from an EMBL/GenBank/DDBJ whole genome shotgun (WGS) entry which is preliminary data.</text>
</comment>
<dbReference type="GO" id="GO:0042157">
    <property type="term" value="P:lipoprotein metabolic process"/>
    <property type="evidence" value="ECO:0007669"/>
    <property type="project" value="InterPro"/>
</dbReference>
<keyword evidence="4" id="KW-1185">Reference proteome</keyword>
<dbReference type="Pfam" id="PF05461">
    <property type="entry name" value="ApoL"/>
    <property type="match status" value="1"/>
</dbReference>
<dbReference type="InterPro" id="IPR008405">
    <property type="entry name" value="ApoL"/>
</dbReference>
<dbReference type="PANTHER" id="PTHR14096:SF57">
    <property type="entry name" value="APOLIPOPROTEIN L4"/>
    <property type="match status" value="1"/>
</dbReference>
<dbReference type="GO" id="GO:0005576">
    <property type="term" value="C:extracellular region"/>
    <property type="evidence" value="ECO:0007669"/>
    <property type="project" value="InterPro"/>
</dbReference>
<reference evidence="3 4" key="1">
    <citation type="submission" date="2019-03" db="EMBL/GenBank/DDBJ databases">
        <title>First draft genome of Liparis tanakae, snailfish: a comprehensive survey of snailfish specific genes.</title>
        <authorList>
            <person name="Kim W."/>
            <person name="Song I."/>
            <person name="Jeong J.-H."/>
            <person name="Kim D."/>
            <person name="Kim S."/>
            <person name="Ryu S."/>
            <person name="Song J.Y."/>
            <person name="Lee S.K."/>
        </authorList>
    </citation>
    <scope>NUCLEOTIDE SEQUENCE [LARGE SCALE GENOMIC DNA]</scope>
    <source>
        <tissue evidence="3">Muscle</tissue>
    </source>
</reference>
<name>A0A4Z2FQA7_9TELE</name>
<sequence>MCYREKLQKALHQYIRDTFRHIDTVRGFCEGLSKWTAARKTEWTKMTKITKQQQKRELGAVLKETLGGLKKLEFFLDALENLAVTSSHVFASESRVLRLPEGIRPKDVQLAIFAARMICPRLLGFKRDASVFFLPKLQNVEVLSYQLNEYMKTTQDICGTLEKSSFGDSSLKTDGRALVDLRVALSEDTEEEVQRMLCHIDQLTEIRMNQHFRMVFLFQGVPCSDFIREFRRRGPGLRRTLKDVEQSAVTLDRMNKGAKISSVVGSSVGVTGGLLSIAGLALIPFTAGVSLGLMIGGTSLGITSGVTSVATTITEIVVNRISLSEANESFQSFMEAVQSIQDCLEVASTQPAVDIQWKPDYLKLLQLKTVASVVFQTKSLLTDISDIAPVRRANALRNISGATLEVQDVGQTAVKGSLALSKKAIQKAIGLNVLFIGMDVVCICRSGISLANGSETEESQFIRARARLWGSQVDSWQQIHDFLDKGLPTWEEDKAALVTQFYPEKK</sequence>
<proteinExistence type="inferred from homology"/>
<comment type="similarity">
    <text evidence="1">Belongs to the apolipoprotein L family.</text>
</comment>
<keyword evidence="2" id="KW-1133">Transmembrane helix</keyword>